<feature type="compositionally biased region" description="Polar residues" evidence="1">
    <location>
        <begin position="379"/>
        <end position="391"/>
    </location>
</feature>
<sequence>MECCRMYHEVMRMICSCTPPTQRVKTTNACLSFSFFGLFTAIFLSYIVDIFYSGNYGSQVKKSYVPSNCTLLSYSQIRSPSSVSESYNGLCIHRFEVLMLIPQPAGEEPQFQQTSILELTSGECTPESRKGTHWPAQNSNSPSFPEETGISIRRGKLRSRAQARNQTDYSYSNAETSVCYFSKTLNTQAVLTENELFDSIPSPPSRLPSLPFFSSIFGSKNPPLPQDHSISYPISDISLHTNIQPSLTTLTSASLTQPGGPMLRLAATLNFLDWFLAIILCIFPTLIVVPFLIWLPYLTYRGIRKIFCCCPRQPTDFTAQMARVEDLIAEAEAEAEPEEPADQPVDVDETPEQRRQRLEARREARRAAQRAAAAEQESESPQDISQTTPLLQSARREPLSVGGDGLWGGSEEDDEAAMIALQLAMIDAVYRSQGEQTRDRHAERNRRERNNGTATGQNSVVEAGYTADSQPAPPSTQTGATSSPTTIQVQPAEASVDPSLVPNTTQLPEREMSDVERARLARLARQGM</sequence>
<evidence type="ECO:0000313" key="3">
    <source>
        <dbReference type="EMBL" id="KAK2959145.1"/>
    </source>
</evidence>
<feature type="compositionally biased region" description="Polar residues" evidence="1">
    <location>
        <begin position="475"/>
        <end position="489"/>
    </location>
</feature>
<comment type="caution">
    <text evidence="3">The sequence shown here is derived from an EMBL/GenBank/DDBJ whole genome shotgun (WGS) entry which is preliminary data.</text>
</comment>
<dbReference type="Proteomes" id="UP001281761">
    <property type="component" value="Unassembled WGS sequence"/>
</dbReference>
<keyword evidence="2" id="KW-0812">Transmembrane</keyword>
<feature type="transmembrane region" description="Helical" evidence="2">
    <location>
        <begin position="33"/>
        <end position="52"/>
    </location>
</feature>
<feature type="compositionally biased region" description="Basic and acidic residues" evidence="1">
    <location>
        <begin position="351"/>
        <end position="366"/>
    </location>
</feature>
<evidence type="ECO:0000256" key="1">
    <source>
        <dbReference type="SAM" id="MobiDB-lite"/>
    </source>
</evidence>
<keyword evidence="4" id="KW-1185">Reference proteome</keyword>
<feature type="region of interest" description="Disordered" evidence="1">
    <location>
        <begin position="123"/>
        <end position="149"/>
    </location>
</feature>
<feature type="compositionally biased region" description="Basic and acidic residues" evidence="1">
    <location>
        <begin position="436"/>
        <end position="450"/>
    </location>
</feature>
<dbReference type="EMBL" id="JARBJD010000032">
    <property type="protein sequence ID" value="KAK2959145.1"/>
    <property type="molecule type" value="Genomic_DNA"/>
</dbReference>
<feature type="transmembrane region" description="Helical" evidence="2">
    <location>
        <begin position="271"/>
        <end position="297"/>
    </location>
</feature>
<gene>
    <name evidence="3" type="ORF">BLNAU_5940</name>
</gene>
<keyword evidence="2" id="KW-1133">Transmembrane helix</keyword>
<evidence type="ECO:0000313" key="4">
    <source>
        <dbReference type="Proteomes" id="UP001281761"/>
    </source>
</evidence>
<evidence type="ECO:0000256" key="2">
    <source>
        <dbReference type="SAM" id="Phobius"/>
    </source>
</evidence>
<feature type="region of interest" description="Disordered" evidence="1">
    <location>
        <begin position="432"/>
        <end position="512"/>
    </location>
</feature>
<feature type="region of interest" description="Disordered" evidence="1">
    <location>
        <begin position="332"/>
        <end position="411"/>
    </location>
</feature>
<organism evidence="3 4">
    <name type="scientific">Blattamonas nauphoetae</name>
    <dbReference type="NCBI Taxonomy" id="2049346"/>
    <lineage>
        <taxon>Eukaryota</taxon>
        <taxon>Metamonada</taxon>
        <taxon>Preaxostyla</taxon>
        <taxon>Oxymonadida</taxon>
        <taxon>Blattamonas</taxon>
    </lineage>
</organism>
<proteinExistence type="predicted"/>
<accession>A0ABQ9Y5W7</accession>
<keyword evidence="2" id="KW-0472">Membrane</keyword>
<feature type="compositionally biased region" description="Acidic residues" evidence="1">
    <location>
        <begin position="332"/>
        <end position="350"/>
    </location>
</feature>
<reference evidence="3 4" key="1">
    <citation type="journal article" date="2022" name="bioRxiv">
        <title>Genomics of Preaxostyla Flagellates Illuminates Evolutionary Transitions and the Path Towards Mitochondrial Loss.</title>
        <authorList>
            <person name="Novak L.V.F."/>
            <person name="Treitli S.C."/>
            <person name="Pyrih J."/>
            <person name="Halakuc P."/>
            <person name="Pipaliya S.V."/>
            <person name="Vacek V."/>
            <person name="Brzon O."/>
            <person name="Soukal P."/>
            <person name="Eme L."/>
            <person name="Dacks J.B."/>
            <person name="Karnkowska A."/>
            <person name="Elias M."/>
            <person name="Hampl V."/>
        </authorList>
    </citation>
    <scope>NUCLEOTIDE SEQUENCE [LARGE SCALE GENOMIC DNA]</scope>
    <source>
        <strain evidence="3">NAU3</strain>
        <tissue evidence="3">Gut</tissue>
    </source>
</reference>
<protein>
    <submittedName>
        <fullName evidence="3">Uncharacterized protein</fullName>
    </submittedName>
</protein>
<name>A0ABQ9Y5W7_9EUKA</name>